<sequence>MVFRYWLERGSLFDDGEYGDFAEAAKYMAVTLASQYREAKGYEPFPSKVGEMMSDGVEVSTMDGREVCRLIDGDPGRYIPVYGKWALRISECVGEVRDERGHPQDVGGPWVIVEVPTRPRRTPQDSWLSLLPMLPTRSAVPSSWA</sequence>
<name>A0ABP8ZLY9_9ACTN</name>
<evidence type="ECO:0000313" key="1">
    <source>
        <dbReference type="EMBL" id="GAA4759610.1"/>
    </source>
</evidence>
<reference evidence="2" key="1">
    <citation type="journal article" date="2019" name="Int. J. Syst. Evol. Microbiol.">
        <title>The Global Catalogue of Microorganisms (GCM) 10K type strain sequencing project: providing services to taxonomists for standard genome sequencing and annotation.</title>
        <authorList>
            <consortium name="The Broad Institute Genomics Platform"/>
            <consortium name="The Broad Institute Genome Sequencing Center for Infectious Disease"/>
            <person name="Wu L."/>
            <person name="Ma J."/>
        </authorList>
    </citation>
    <scope>NUCLEOTIDE SEQUENCE [LARGE SCALE GENOMIC DNA]</scope>
    <source>
        <strain evidence="2">JCM 18077</strain>
    </source>
</reference>
<dbReference type="Proteomes" id="UP001500822">
    <property type="component" value="Unassembled WGS sequence"/>
</dbReference>
<evidence type="ECO:0000313" key="2">
    <source>
        <dbReference type="Proteomes" id="UP001500822"/>
    </source>
</evidence>
<comment type="caution">
    <text evidence="1">The sequence shown here is derived from an EMBL/GenBank/DDBJ whole genome shotgun (WGS) entry which is preliminary data.</text>
</comment>
<organism evidence="1 2">
    <name type="scientific">Gordonia alkaliphila</name>
    <dbReference type="NCBI Taxonomy" id="1053547"/>
    <lineage>
        <taxon>Bacteria</taxon>
        <taxon>Bacillati</taxon>
        <taxon>Actinomycetota</taxon>
        <taxon>Actinomycetes</taxon>
        <taxon>Mycobacteriales</taxon>
        <taxon>Gordoniaceae</taxon>
        <taxon>Gordonia</taxon>
    </lineage>
</organism>
<gene>
    <name evidence="1" type="ORF">GCM10023217_34890</name>
</gene>
<proteinExistence type="predicted"/>
<dbReference type="EMBL" id="BAABIE010000039">
    <property type="protein sequence ID" value="GAA4759610.1"/>
    <property type="molecule type" value="Genomic_DNA"/>
</dbReference>
<accession>A0ABP8ZLY9</accession>
<protein>
    <submittedName>
        <fullName evidence="1">Uncharacterized protein</fullName>
    </submittedName>
</protein>
<keyword evidence="2" id="KW-1185">Reference proteome</keyword>